<sequence>MFVVHPWNLVVTEAEVVLVPRPVPWGGIGVFCALFILFCGLMAVPVLVWGEPDQRWSVVALFSLFAASICLLATTVIYFSYRAAENEGPPLLVDRVEQMVRVSKHNLSLPIDQVDHLQVRNDMPDDDGKFRAETNISELILVVRDETEPKRYPLMVSFSCDYYDTLAREIAQLNLLPVKRVKGVPGSTLVYEKWLTPTPDHAVETTGDHP</sequence>
<evidence type="ECO:0000313" key="2">
    <source>
        <dbReference type="EMBL" id="QDU75460.1"/>
    </source>
</evidence>
<feature type="transmembrane region" description="Helical" evidence="1">
    <location>
        <begin position="56"/>
        <end position="81"/>
    </location>
</feature>
<feature type="transmembrane region" description="Helical" evidence="1">
    <location>
        <begin position="25"/>
        <end position="49"/>
    </location>
</feature>
<evidence type="ECO:0000313" key="3">
    <source>
        <dbReference type="Proteomes" id="UP000318626"/>
    </source>
</evidence>
<keyword evidence="1" id="KW-1133">Transmembrane helix</keyword>
<dbReference type="AlphaFoldDB" id="A0A518C8C6"/>
<keyword evidence="3" id="KW-1185">Reference proteome</keyword>
<evidence type="ECO:0008006" key="4">
    <source>
        <dbReference type="Google" id="ProtNLM"/>
    </source>
</evidence>
<evidence type="ECO:0000256" key="1">
    <source>
        <dbReference type="SAM" id="Phobius"/>
    </source>
</evidence>
<dbReference type="KEGG" id="bvo:Pan97_24920"/>
<dbReference type="EMBL" id="CP036289">
    <property type="protein sequence ID" value="QDU75460.1"/>
    <property type="molecule type" value="Genomic_DNA"/>
</dbReference>
<name>A0A518C8C6_9BACT</name>
<gene>
    <name evidence="2" type="ORF">Pan97_24920</name>
</gene>
<accession>A0A518C8C6</accession>
<protein>
    <recommendedName>
        <fullName evidence="4">Transmembrane protein</fullName>
    </recommendedName>
</protein>
<dbReference type="Proteomes" id="UP000318626">
    <property type="component" value="Chromosome"/>
</dbReference>
<keyword evidence="1" id="KW-0472">Membrane</keyword>
<keyword evidence="1" id="KW-0812">Transmembrane</keyword>
<organism evidence="2 3">
    <name type="scientific">Bremerella volcania</name>
    <dbReference type="NCBI Taxonomy" id="2527984"/>
    <lineage>
        <taxon>Bacteria</taxon>
        <taxon>Pseudomonadati</taxon>
        <taxon>Planctomycetota</taxon>
        <taxon>Planctomycetia</taxon>
        <taxon>Pirellulales</taxon>
        <taxon>Pirellulaceae</taxon>
        <taxon>Bremerella</taxon>
    </lineage>
</organism>
<proteinExistence type="predicted"/>
<reference evidence="3" key="1">
    <citation type="submission" date="2019-02" db="EMBL/GenBank/DDBJ databases">
        <title>Deep-cultivation of Planctomycetes and their phenomic and genomic characterization uncovers novel biology.</title>
        <authorList>
            <person name="Wiegand S."/>
            <person name="Jogler M."/>
            <person name="Boedeker C."/>
            <person name="Pinto D."/>
            <person name="Vollmers J."/>
            <person name="Rivas-Marin E."/>
            <person name="Kohn T."/>
            <person name="Peeters S.H."/>
            <person name="Heuer A."/>
            <person name="Rast P."/>
            <person name="Oberbeckmann S."/>
            <person name="Bunk B."/>
            <person name="Jeske O."/>
            <person name="Meyerdierks A."/>
            <person name="Storesund J.E."/>
            <person name="Kallscheuer N."/>
            <person name="Luecker S."/>
            <person name="Lage O.M."/>
            <person name="Pohl T."/>
            <person name="Merkel B.J."/>
            <person name="Hornburger P."/>
            <person name="Mueller R.-W."/>
            <person name="Bruemmer F."/>
            <person name="Labrenz M."/>
            <person name="Spormann A.M."/>
            <person name="Op den Camp H."/>
            <person name="Overmann J."/>
            <person name="Amann R."/>
            <person name="Jetten M.S.M."/>
            <person name="Mascher T."/>
            <person name="Medema M.H."/>
            <person name="Devos D.P."/>
            <person name="Kaster A.-K."/>
            <person name="Ovreas L."/>
            <person name="Rohde M."/>
            <person name="Galperin M.Y."/>
            <person name="Jogler C."/>
        </authorList>
    </citation>
    <scope>NUCLEOTIDE SEQUENCE [LARGE SCALE GENOMIC DNA]</scope>
    <source>
        <strain evidence="3">Pan97</strain>
    </source>
</reference>